<evidence type="ECO:0000313" key="11">
    <source>
        <dbReference type="Proteomes" id="UP000246104"/>
    </source>
</evidence>
<dbReference type="GO" id="GO:0000156">
    <property type="term" value="F:phosphorelay response regulator activity"/>
    <property type="evidence" value="ECO:0007669"/>
    <property type="project" value="TreeGrafter"/>
</dbReference>
<dbReference type="SMART" id="SM00448">
    <property type="entry name" value="REC"/>
    <property type="match status" value="1"/>
</dbReference>
<dbReference type="SMART" id="SM00862">
    <property type="entry name" value="Trans_reg_C"/>
    <property type="match status" value="1"/>
</dbReference>
<dbReference type="Gene3D" id="3.40.50.2300">
    <property type="match status" value="1"/>
</dbReference>
<dbReference type="InterPro" id="IPR001789">
    <property type="entry name" value="Sig_transdc_resp-reg_receiver"/>
</dbReference>
<feature type="domain" description="OmpR/PhoB-type" evidence="9">
    <location>
        <begin position="133"/>
        <end position="231"/>
    </location>
</feature>
<dbReference type="InterPro" id="IPR039420">
    <property type="entry name" value="WalR-like"/>
</dbReference>
<dbReference type="PANTHER" id="PTHR48111">
    <property type="entry name" value="REGULATOR OF RPOS"/>
    <property type="match status" value="1"/>
</dbReference>
<dbReference type="InterPro" id="IPR011006">
    <property type="entry name" value="CheY-like_superfamily"/>
</dbReference>
<organism evidence="10 11">
    <name type="scientific">Candidatus Cerribacteria bacterium 'Amazon FNV 2010 28 9'</name>
    <dbReference type="NCBI Taxonomy" id="2081795"/>
    <lineage>
        <taxon>Bacteria</taxon>
        <taxon>Candidatus Cerribacteria</taxon>
    </lineage>
</organism>
<protein>
    <submittedName>
        <fullName evidence="10">DNA-binding response regulator</fullName>
    </submittedName>
</protein>
<dbReference type="SUPFAM" id="SSF52172">
    <property type="entry name" value="CheY-like"/>
    <property type="match status" value="1"/>
</dbReference>
<name>A0A317JQ10_9BACT</name>
<evidence type="ECO:0000256" key="3">
    <source>
        <dbReference type="ARBA" id="ARBA00023015"/>
    </source>
</evidence>
<reference evidence="10 11" key="1">
    <citation type="submission" date="2018-02" db="EMBL/GenBank/DDBJ databases">
        <title>Genomic Reconstructions from Amazon Rainforest and Pasture Soil Reveal Novel Insights into the Physiology of Candidate Phyla in Tropical Sites.</title>
        <authorList>
            <person name="Kroeger M.E."/>
            <person name="Delmont T."/>
            <person name="Eren A.M."/>
            <person name="Guo J."/>
            <person name="Meyer K.M."/>
            <person name="Khan K."/>
            <person name="Rodrigues J.L.M."/>
            <person name="Bohannan B.J.M."/>
            <person name="Tringe S."/>
            <person name="Borges C.D."/>
            <person name="Tiedje J."/>
            <person name="Tsai S.M."/>
            <person name="Nusslein K."/>
        </authorList>
    </citation>
    <scope>NUCLEOTIDE SEQUENCE [LARGE SCALE GENOMIC DNA]</scope>
    <source>
        <strain evidence="10">Amazon FNV 2010 28 9</strain>
    </source>
</reference>
<dbReference type="Pfam" id="PF00072">
    <property type="entry name" value="Response_reg"/>
    <property type="match status" value="1"/>
</dbReference>
<dbReference type="GO" id="GO:0005829">
    <property type="term" value="C:cytosol"/>
    <property type="evidence" value="ECO:0007669"/>
    <property type="project" value="TreeGrafter"/>
</dbReference>
<dbReference type="Gene3D" id="1.10.10.10">
    <property type="entry name" value="Winged helix-like DNA-binding domain superfamily/Winged helix DNA-binding domain"/>
    <property type="match status" value="1"/>
</dbReference>
<dbReference type="GO" id="GO:0032993">
    <property type="term" value="C:protein-DNA complex"/>
    <property type="evidence" value="ECO:0007669"/>
    <property type="project" value="TreeGrafter"/>
</dbReference>
<evidence type="ECO:0000313" key="10">
    <source>
        <dbReference type="EMBL" id="PWU23523.1"/>
    </source>
</evidence>
<accession>A0A317JQ10</accession>
<dbReference type="Pfam" id="PF00486">
    <property type="entry name" value="Trans_reg_C"/>
    <property type="match status" value="1"/>
</dbReference>
<feature type="DNA-binding region" description="OmpR/PhoB-type" evidence="7">
    <location>
        <begin position="133"/>
        <end position="231"/>
    </location>
</feature>
<comment type="caution">
    <text evidence="10">The sequence shown here is derived from an EMBL/GenBank/DDBJ whole genome shotgun (WGS) entry which is preliminary data.</text>
</comment>
<dbReference type="PROSITE" id="PS51755">
    <property type="entry name" value="OMPR_PHOB"/>
    <property type="match status" value="1"/>
</dbReference>
<evidence type="ECO:0000259" key="8">
    <source>
        <dbReference type="PROSITE" id="PS50110"/>
    </source>
</evidence>
<evidence type="ECO:0000256" key="6">
    <source>
        <dbReference type="PROSITE-ProRule" id="PRU00169"/>
    </source>
</evidence>
<feature type="domain" description="Response regulatory" evidence="8">
    <location>
        <begin position="13"/>
        <end position="127"/>
    </location>
</feature>
<keyword evidence="4 7" id="KW-0238">DNA-binding</keyword>
<dbReference type="GO" id="GO:0006355">
    <property type="term" value="P:regulation of DNA-templated transcription"/>
    <property type="evidence" value="ECO:0007669"/>
    <property type="project" value="InterPro"/>
</dbReference>
<dbReference type="PANTHER" id="PTHR48111:SF22">
    <property type="entry name" value="REGULATOR OF RPOS"/>
    <property type="match status" value="1"/>
</dbReference>
<dbReference type="CDD" id="cd00383">
    <property type="entry name" value="trans_reg_C"/>
    <property type="match status" value="1"/>
</dbReference>
<dbReference type="Proteomes" id="UP000246104">
    <property type="component" value="Unassembled WGS sequence"/>
</dbReference>
<dbReference type="AlphaFoldDB" id="A0A317JQ10"/>
<dbReference type="GO" id="GO:0000976">
    <property type="term" value="F:transcription cis-regulatory region binding"/>
    <property type="evidence" value="ECO:0007669"/>
    <property type="project" value="TreeGrafter"/>
</dbReference>
<dbReference type="CDD" id="cd17574">
    <property type="entry name" value="REC_OmpR"/>
    <property type="match status" value="1"/>
</dbReference>
<keyword evidence="2" id="KW-0902">Two-component regulatory system</keyword>
<keyword evidence="3" id="KW-0805">Transcription regulation</keyword>
<dbReference type="InterPro" id="IPR001867">
    <property type="entry name" value="OmpR/PhoB-type_DNA-bd"/>
</dbReference>
<dbReference type="EMBL" id="PSRQ01000031">
    <property type="protein sequence ID" value="PWU23523.1"/>
    <property type="molecule type" value="Genomic_DNA"/>
</dbReference>
<evidence type="ECO:0000256" key="5">
    <source>
        <dbReference type="ARBA" id="ARBA00023163"/>
    </source>
</evidence>
<evidence type="ECO:0000256" key="1">
    <source>
        <dbReference type="ARBA" id="ARBA00022553"/>
    </source>
</evidence>
<gene>
    <name evidence="10" type="ORF">C5B42_02630</name>
</gene>
<dbReference type="InterPro" id="IPR036388">
    <property type="entry name" value="WH-like_DNA-bd_sf"/>
</dbReference>
<evidence type="ECO:0000256" key="4">
    <source>
        <dbReference type="ARBA" id="ARBA00023125"/>
    </source>
</evidence>
<dbReference type="Gene3D" id="6.10.250.690">
    <property type="match status" value="1"/>
</dbReference>
<dbReference type="FunFam" id="1.10.10.10:FF:000005">
    <property type="entry name" value="Two-component system response regulator"/>
    <property type="match status" value="1"/>
</dbReference>
<keyword evidence="5" id="KW-0804">Transcription</keyword>
<sequence>MTAILVPMSVVPTIVVIEDDKDLSRYLEELLTSHRYLVYPVNQGVPAIKLVEQISPSLVLLDLTLPDIDGESVCTQLKKTFPSLPIIMLTAKDQGEQIVKGLNLGADDYITKPFNSDELLARVQARLRDNTKDPVIRIGDLEINTETFEVKRGEKNIPLTRTEYTLLHYLALNAGKVLTREMILSTVWAYTPDVESRVVDVYVGYLRQKIDKDFPQKLIVSVRGFGYMLRPPTP</sequence>
<dbReference type="PROSITE" id="PS50110">
    <property type="entry name" value="RESPONSE_REGULATORY"/>
    <property type="match status" value="1"/>
</dbReference>
<keyword evidence="1 6" id="KW-0597">Phosphoprotein</keyword>
<feature type="modified residue" description="4-aspartylphosphate" evidence="6">
    <location>
        <position position="62"/>
    </location>
</feature>
<evidence type="ECO:0000259" key="9">
    <source>
        <dbReference type="PROSITE" id="PS51755"/>
    </source>
</evidence>
<proteinExistence type="predicted"/>
<evidence type="ECO:0000256" key="2">
    <source>
        <dbReference type="ARBA" id="ARBA00023012"/>
    </source>
</evidence>
<evidence type="ECO:0000256" key="7">
    <source>
        <dbReference type="PROSITE-ProRule" id="PRU01091"/>
    </source>
</evidence>